<dbReference type="EMBL" id="PECM01000004">
    <property type="protein sequence ID" value="TEA07817.1"/>
    <property type="molecule type" value="Genomic_DNA"/>
</dbReference>
<feature type="region of interest" description="Disordered" evidence="1">
    <location>
        <begin position="1"/>
        <end position="23"/>
    </location>
</feature>
<accession>A0A4R8SD38</accession>
<organism evidence="2 5">
    <name type="scientific">Mycobacteroides salmoniphilum</name>
    <dbReference type="NCBI Taxonomy" id="404941"/>
    <lineage>
        <taxon>Bacteria</taxon>
        <taxon>Bacillati</taxon>
        <taxon>Actinomycetota</taxon>
        <taxon>Actinomycetes</taxon>
        <taxon>Mycobacteriales</taxon>
        <taxon>Mycobacteriaceae</taxon>
        <taxon>Mycobacteroides</taxon>
    </lineage>
</organism>
<evidence type="ECO:0000256" key="1">
    <source>
        <dbReference type="SAM" id="MobiDB-lite"/>
    </source>
</evidence>
<protein>
    <submittedName>
        <fullName evidence="2">Uncharacterized protein</fullName>
    </submittedName>
</protein>
<evidence type="ECO:0000313" key="2">
    <source>
        <dbReference type="EMBL" id="TDZ93226.1"/>
    </source>
</evidence>
<evidence type="ECO:0000313" key="5">
    <source>
        <dbReference type="Proteomes" id="UP000295685"/>
    </source>
</evidence>
<keyword evidence="4" id="KW-1185">Reference proteome</keyword>
<proteinExistence type="predicted"/>
<dbReference type="Proteomes" id="UP000295685">
    <property type="component" value="Unassembled WGS sequence"/>
</dbReference>
<evidence type="ECO:0000313" key="3">
    <source>
        <dbReference type="EMBL" id="TEA07817.1"/>
    </source>
</evidence>
<comment type="caution">
    <text evidence="2">The sequence shown here is derived from an EMBL/GenBank/DDBJ whole genome shotgun (WGS) entry which is preliminary data.</text>
</comment>
<sequence length="56" mass="6314">MTAKGSRQRSPTPPPSPERNYAQQCQNSVEDGMQSRALPQASVMLSHNNFWLQVQK</sequence>
<dbReference type="Proteomes" id="UP000294844">
    <property type="component" value="Unassembled WGS sequence"/>
</dbReference>
<dbReference type="AlphaFoldDB" id="A0A4R8SD38"/>
<gene>
    <name evidence="3" type="ORF">CCUG60883_00881</name>
    <name evidence="2" type="ORF">CCUG60885_03731</name>
</gene>
<reference evidence="4 5" key="1">
    <citation type="journal article" date="2019" name="Sci. Rep.">
        <title>Extended insight into the Mycobacterium chelonae-abscessus complex through whole genome sequencing of Mycobacterium salmoniphilum outbreak and Mycobacterium salmoniphilum-like strains.</title>
        <authorList>
            <person name="Behra P.R.K."/>
            <person name="Das S."/>
            <person name="Pettersson B.M.F."/>
            <person name="Shirreff L."/>
            <person name="DuCote T."/>
            <person name="Jacobsson K.G."/>
            <person name="Ennis D.G."/>
            <person name="Kirsebom L.A."/>
        </authorList>
    </citation>
    <scope>NUCLEOTIDE SEQUENCE [LARGE SCALE GENOMIC DNA]</scope>
    <source>
        <strain evidence="3 4">CCUG 60883</strain>
        <strain evidence="2 5">CCUG 60885</strain>
    </source>
</reference>
<evidence type="ECO:0000313" key="4">
    <source>
        <dbReference type="Proteomes" id="UP000294844"/>
    </source>
</evidence>
<dbReference type="EMBL" id="PECK01000007">
    <property type="protein sequence ID" value="TDZ93226.1"/>
    <property type="molecule type" value="Genomic_DNA"/>
</dbReference>
<name>A0A4R8SD38_9MYCO</name>